<dbReference type="EMBL" id="WJKJ01000332">
    <property type="protein sequence ID" value="MBD3365534.1"/>
    <property type="molecule type" value="Genomic_DNA"/>
</dbReference>
<name>A0A9D5QDE1_UNCW3</name>
<dbReference type="AlphaFoldDB" id="A0A9D5QDE1"/>
<comment type="caution">
    <text evidence="1">The sequence shown here is derived from an EMBL/GenBank/DDBJ whole genome shotgun (WGS) entry which is preliminary data.</text>
</comment>
<dbReference type="SUPFAM" id="SSF89260">
    <property type="entry name" value="Collagen-binding domain"/>
    <property type="match status" value="1"/>
</dbReference>
<proteinExistence type="predicted"/>
<reference evidence="1" key="1">
    <citation type="submission" date="2019-11" db="EMBL/GenBank/DDBJ databases">
        <title>Microbial mats filling the niche in hypersaline microbial mats.</title>
        <authorList>
            <person name="Wong H.L."/>
            <person name="Macleod F.I."/>
            <person name="White R.A. III"/>
            <person name="Burns B.P."/>
        </authorList>
    </citation>
    <scope>NUCLEOTIDE SEQUENCE</scope>
    <source>
        <strain evidence="1">Bin_327</strain>
    </source>
</reference>
<evidence type="ECO:0000313" key="1">
    <source>
        <dbReference type="EMBL" id="MBD3365534.1"/>
    </source>
</evidence>
<organism evidence="1 2">
    <name type="scientific">candidate division WOR-3 bacterium</name>
    <dbReference type="NCBI Taxonomy" id="2052148"/>
    <lineage>
        <taxon>Bacteria</taxon>
        <taxon>Bacteria division WOR-3</taxon>
    </lineage>
</organism>
<protein>
    <submittedName>
        <fullName evidence="1">Uncharacterized protein</fullName>
    </submittedName>
</protein>
<evidence type="ECO:0000313" key="2">
    <source>
        <dbReference type="Proteomes" id="UP000630660"/>
    </source>
</evidence>
<sequence>MLKSNKSKAFTGLVVFLGLVMTVCELPIIPDDYEPNDTFDEASVVSLGTIRATIEPEDDEDYYRFTVEGEDDITLVYDLTVPPIIQAGLNFYDSSNNLLKHSKSENPGEVISDSITVAAGEIFVRVRAVNYEMSPVEYSLNLKTSTPVASSE</sequence>
<dbReference type="Gene3D" id="2.60.120.380">
    <property type="match status" value="1"/>
</dbReference>
<dbReference type="Proteomes" id="UP000630660">
    <property type="component" value="Unassembled WGS sequence"/>
</dbReference>
<gene>
    <name evidence="1" type="ORF">GF359_10005</name>
</gene>
<accession>A0A9D5QDE1</accession>